<dbReference type="GO" id="GO:0046872">
    <property type="term" value="F:metal ion binding"/>
    <property type="evidence" value="ECO:0007669"/>
    <property type="project" value="InterPro"/>
</dbReference>
<dbReference type="Proteomes" id="UP000813463">
    <property type="component" value="Chromosome 3"/>
</dbReference>
<dbReference type="PANTHER" id="PTHR47066">
    <property type="entry name" value="HEAVY METAL-ASSOCIATED ISOPRENYLATED PLANT PROTEIN 9"/>
    <property type="match status" value="1"/>
</dbReference>
<dbReference type="SUPFAM" id="SSF55008">
    <property type="entry name" value="HMA, heavy metal-associated domain"/>
    <property type="match status" value="2"/>
</dbReference>
<feature type="compositionally biased region" description="Basic and acidic residues" evidence="1">
    <location>
        <begin position="38"/>
        <end position="52"/>
    </location>
</feature>
<feature type="compositionally biased region" description="Basic and acidic residues" evidence="1">
    <location>
        <begin position="275"/>
        <end position="284"/>
    </location>
</feature>
<dbReference type="PANTHER" id="PTHR47066:SF1">
    <property type="entry name" value="HEAVY METAL-ASSOCIATED ISOPRENYLATED PLANT PROTEIN 9"/>
    <property type="match status" value="1"/>
</dbReference>
<dbReference type="Pfam" id="PF00403">
    <property type="entry name" value="HMA"/>
    <property type="match status" value="2"/>
</dbReference>
<reference evidence="4" key="2">
    <citation type="submission" date="2025-08" db="UniProtKB">
        <authorList>
            <consortium name="RefSeq"/>
        </authorList>
    </citation>
    <scope>IDENTIFICATION</scope>
    <source>
        <tissue evidence="4">Leaf</tissue>
    </source>
</reference>
<dbReference type="RefSeq" id="XP_021858541.1">
    <property type="nucleotide sequence ID" value="XM_022002849.2"/>
</dbReference>
<name>A0A9R0J039_SPIOL</name>
<accession>A0A9R0J039</accession>
<dbReference type="AlphaFoldDB" id="A0A9R0J039"/>
<feature type="region of interest" description="Disordered" evidence="1">
    <location>
        <begin position="1"/>
        <end position="62"/>
    </location>
</feature>
<feature type="region of interest" description="Disordered" evidence="1">
    <location>
        <begin position="211"/>
        <end position="288"/>
    </location>
</feature>
<sequence>MGEETKPEEQAPPENKPEEKPAEEKKEDNPPPPPPPAEEEKPPAEEEKKEEEPPQPPPPPPPFVLYVDLHCVGCAKKIERSIMKIRGVEGVVIDMGKNQVTIKGVVEPQAICNKIMKKTKRKAKVLSPLPANEGEPIPEVVTSQVSGLTTVELSVNMHCEACAGQLKKKILKMRGVQSVETELSSEKVIVTGTMDANKLVEYVYRRTKKTAKIVPQPEPEKPAEDPPKPEEAAEKPPEEPKPEEAKEEQKEGGDEGKPPAEGGGGGSGEGGGENKQGEPNKGEGEGVVEEVIQPINYIEEESMKRMMYSNYYNYQQPLYVIERIPPPQLFSDENPNACCIS</sequence>
<evidence type="ECO:0000259" key="2">
    <source>
        <dbReference type="PROSITE" id="PS50846"/>
    </source>
</evidence>
<dbReference type="KEGG" id="soe:110797731"/>
<proteinExistence type="predicted"/>
<feature type="compositionally biased region" description="Basic and acidic residues" evidence="1">
    <location>
        <begin position="1"/>
        <end position="29"/>
    </location>
</feature>
<dbReference type="OrthoDB" id="1926387at2759"/>
<feature type="compositionally biased region" description="Basic and acidic residues" evidence="1">
    <location>
        <begin position="218"/>
        <end position="258"/>
    </location>
</feature>
<dbReference type="GeneID" id="110797731"/>
<feature type="domain" description="HMA" evidence="2">
    <location>
        <begin position="148"/>
        <end position="212"/>
    </location>
</feature>
<evidence type="ECO:0000313" key="4">
    <source>
        <dbReference type="RefSeq" id="XP_021858541.1"/>
    </source>
</evidence>
<reference evidence="3" key="1">
    <citation type="journal article" date="2021" name="Nat. Commun.">
        <title>Genomic analyses provide insights into spinach domestication and the genetic basis of agronomic traits.</title>
        <authorList>
            <person name="Cai X."/>
            <person name="Sun X."/>
            <person name="Xu C."/>
            <person name="Sun H."/>
            <person name="Wang X."/>
            <person name="Ge C."/>
            <person name="Zhang Z."/>
            <person name="Wang Q."/>
            <person name="Fei Z."/>
            <person name="Jiao C."/>
            <person name="Wang Q."/>
        </authorList>
    </citation>
    <scope>NUCLEOTIDE SEQUENCE [LARGE SCALE GENOMIC DNA]</scope>
    <source>
        <strain evidence="3">cv. Varoflay</strain>
    </source>
</reference>
<keyword evidence="3" id="KW-1185">Reference proteome</keyword>
<dbReference type="InterPro" id="IPR044258">
    <property type="entry name" value="HIPP09-like"/>
</dbReference>
<dbReference type="InterPro" id="IPR036163">
    <property type="entry name" value="HMA_dom_sf"/>
</dbReference>
<dbReference type="PROSITE" id="PS50846">
    <property type="entry name" value="HMA_2"/>
    <property type="match status" value="2"/>
</dbReference>
<evidence type="ECO:0000256" key="1">
    <source>
        <dbReference type="SAM" id="MobiDB-lite"/>
    </source>
</evidence>
<feature type="domain" description="HMA" evidence="2">
    <location>
        <begin position="60"/>
        <end position="123"/>
    </location>
</feature>
<organism evidence="3 4">
    <name type="scientific">Spinacia oleracea</name>
    <name type="common">Spinach</name>
    <dbReference type="NCBI Taxonomy" id="3562"/>
    <lineage>
        <taxon>Eukaryota</taxon>
        <taxon>Viridiplantae</taxon>
        <taxon>Streptophyta</taxon>
        <taxon>Embryophyta</taxon>
        <taxon>Tracheophyta</taxon>
        <taxon>Spermatophyta</taxon>
        <taxon>Magnoliopsida</taxon>
        <taxon>eudicotyledons</taxon>
        <taxon>Gunneridae</taxon>
        <taxon>Pentapetalae</taxon>
        <taxon>Caryophyllales</taxon>
        <taxon>Chenopodiaceae</taxon>
        <taxon>Chenopodioideae</taxon>
        <taxon>Anserineae</taxon>
        <taxon>Spinacia</taxon>
    </lineage>
</organism>
<evidence type="ECO:0000313" key="3">
    <source>
        <dbReference type="Proteomes" id="UP000813463"/>
    </source>
</evidence>
<dbReference type="CDD" id="cd00371">
    <property type="entry name" value="HMA"/>
    <property type="match status" value="2"/>
</dbReference>
<dbReference type="InterPro" id="IPR006121">
    <property type="entry name" value="HMA_dom"/>
</dbReference>
<feature type="compositionally biased region" description="Gly residues" evidence="1">
    <location>
        <begin position="261"/>
        <end position="274"/>
    </location>
</feature>
<dbReference type="Gene3D" id="3.30.70.100">
    <property type="match status" value="2"/>
</dbReference>
<gene>
    <name evidence="4" type="primary">LOC110797731</name>
</gene>
<protein>
    <submittedName>
        <fullName evidence="4">Heavy metal-associated isoprenylated plant protein 9</fullName>
    </submittedName>
</protein>